<evidence type="ECO:0008006" key="3">
    <source>
        <dbReference type="Google" id="ProtNLM"/>
    </source>
</evidence>
<gene>
    <name evidence="1" type="ORF">ABNG04_16395</name>
</gene>
<dbReference type="Proteomes" id="UP001567572">
    <property type="component" value="Unassembled WGS sequence"/>
</dbReference>
<name>A0ABD5M585_9EURY</name>
<protein>
    <recommendedName>
        <fullName evidence="3">ASCH domain-containing protein</fullName>
    </recommendedName>
</protein>
<dbReference type="EMBL" id="JBEDNY010000007">
    <property type="protein sequence ID" value="MEZ3165419.1"/>
    <property type="molecule type" value="Genomic_DNA"/>
</dbReference>
<evidence type="ECO:0000313" key="1">
    <source>
        <dbReference type="EMBL" id="MEZ3165419.1"/>
    </source>
</evidence>
<reference evidence="1 2" key="1">
    <citation type="submission" date="2024-06" db="EMBL/GenBank/DDBJ databases">
        <title>Halorubrum miltondacostae sp. nov., a potential PHA producer isolated from an inland solar saltern in Rio Maior, Portugal.</title>
        <authorList>
            <person name="Albuquerque L."/>
            <person name="Viver T."/>
            <person name="Barroso C."/>
            <person name="Claudino R."/>
            <person name="Galvan M."/>
            <person name="Simoes G."/>
            <person name="Lobo Da Cunha A."/>
            <person name="Egas C."/>
        </authorList>
    </citation>
    <scope>NUCLEOTIDE SEQUENCE [LARGE SCALE GENOMIC DNA]</scope>
    <source>
        <strain evidence="1 2">RMP-11</strain>
    </source>
</reference>
<proteinExistence type="predicted"/>
<comment type="caution">
    <text evidence="1">The sequence shown here is derived from an EMBL/GenBank/DDBJ whole genome shotgun (WGS) entry which is preliminary data.</text>
</comment>
<keyword evidence="2" id="KW-1185">Reference proteome</keyword>
<organism evidence="1 2">
    <name type="scientific">Halorubrum miltondacostae</name>
    <dbReference type="NCBI Taxonomy" id="3076378"/>
    <lineage>
        <taxon>Archaea</taxon>
        <taxon>Methanobacteriati</taxon>
        <taxon>Methanobacteriota</taxon>
        <taxon>Stenosarchaea group</taxon>
        <taxon>Halobacteria</taxon>
        <taxon>Halobacteriales</taxon>
        <taxon>Haloferacaceae</taxon>
        <taxon>Halorubrum</taxon>
    </lineage>
</organism>
<accession>A0ABD5M585</accession>
<evidence type="ECO:0000313" key="2">
    <source>
        <dbReference type="Proteomes" id="UP001567572"/>
    </source>
</evidence>
<dbReference type="RefSeq" id="WP_371163441.1">
    <property type="nucleotide sequence ID" value="NZ_JBEDNY010000007.1"/>
</dbReference>
<sequence length="161" mass="18472">MGKEINWFDSIEPERTDDWNSLYTVDTNETTIRFWSRNEKGTVITRDEYTNTDGFGDPELESYDVLSVGGRIAINGFGPLESENEIEEKALAKLESGFGEIKHRGGTNFEMILSHTGITEEDWDEIAREARFPNNWNRREPIDGDELGVVEVTFQSVPRDY</sequence>
<dbReference type="AlphaFoldDB" id="A0ABD5M585"/>